<dbReference type="Pfam" id="PF03629">
    <property type="entry name" value="SASA"/>
    <property type="match status" value="1"/>
</dbReference>
<feature type="signal peptide" evidence="2">
    <location>
        <begin position="1"/>
        <end position="19"/>
    </location>
</feature>
<evidence type="ECO:0000256" key="2">
    <source>
        <dbReference type="SAM" id="SignalP"/>
    </source>
</evidence>
<reference evidence="4" key="2">
    <citation type="submission" date="2022-10" db="EMBL/GenBank/DDBJ databases">
        <title>Human gut microbiome strain richness.</title>
        <authorList>
            <person name="Chen-Liaw A."/>
        </authorList>
    </citation>
    <scope>NUCLEOTIDE SEQUENCE</scope>
    <source>
        <strain evidence="4">F7_m1001271B151109d0_201107</strain>
    </source>
</reference>
<dbReference type="SUPFAM" id="SSF52266">
    <property type="entry name" value="SGNH hydrolase"/>
    <property type="match status" value="1"/>
</dbReference>
<dbReference type="GO" id="GO:0001681">
    <property type="term" value="F:sialate O-acetylesterase activity"/>
    <property type="evidence" value="ECO:0007669"/>
    <property type="project" value="InterPro"/>
</dbReference>
<evidence type="ECO:0000256" key="1">
    <source>
        <dbReference type="ARBA" id="ARBA00022801"/>
    </source>
</evidence>
<protein>
    <submittedName>
        <fullName evidence="5">Sialate O-acetylesterase</fullName>
    </submittedName>
</protein>
<dbReference type="KEGG" id="boa:Bovatus_03154"/>
<dbReference type="Gene3D" id="3.40.50.1110">
    <property type="entry name" value="SGNH hydrolase"/>
    <property type="match status" value="1"/>
</dbReference>
<evidence type="ECO:0000313" key="5">
    <source>
        <dbReference type="EMBL" id="RGS87421.1"/>
    </source>
</evidence>
<proteinExistence type="predicted"/>
<dbReference type="GeneID" id="29452765"/>
<dbReference type="Proteomes" id="UP000266492">
    <property type="component" value="Unassembled WGS sequence"/>
</dbReference>
<dbReference type="EMBL" id="JAQNWR010000007">
    <property type="protein sequence ID" value="MDC2408576.1"/>
    <property type="molecule type" value="Genomic_DNA"/>
</dbReference>
<dbReference type="PANTHER" id="PTHR22901:SF0">
    <property type="entry name" value="SIALATE O-ACETYLESTERASE"/>
    <property type="match status" value="1"/>
</dbReference>
<organism evidence="5 6">
    <name type="scientific">Bacteroides ovatus</name>
    <dbReference type="NCBI Taxonomy" id="28116"/>
    <lineage>
        <taxon>Bacteria</taxon>
        <taxon>Pseudomonadati</taxon>
        <taxon>Bacteroidota</taxon>
        <taxon>Bacteroidia</taxon>
        <taxon>Bacteroidales</taxon>
        <taxon>Bacteroidaceae</taxon>
        <taxon>Bacteroides</taxon>
    </lineage>
</organism>
<keyword evidence="2" id="KW-0732">Signal</keyword>
<dbReference type="InterPro" id="IPR005181">
    <property type="entry name" value="SASA"/>
</dbReference>
<evidence type="ECO:0000313" key="6">
    <source>
        <dbReference type="Proteomes" id="UP000266492"/>
    </source>
</evidence>
<dbReference type="GO" id="GO:0005975">
    <property type="term" value="P:carbohydrate metabolic process"/>
    <property type="evidence" value="ECO:0007669"/>
    <property type="project" value="TreeGrafter"/>
</dbReference>
<keyword evidence="1" id="KW-0378">Hydrolase</keyword>
<feature type="domain" description="Sialate O-acetylesterase" evidence="3">
    <location>
        <begin position="104"/>
        <end position="350"/>
    </location>
</feature>
<evidence type="ECO:0000313" key="4">
    <source>
        <dbReference type="EMBL" id="MDC2408576.1"/>
    </source>
</evidence>
<dbReference type="InterPro" id="IPR036514">
    <property type="entry name" value="SGNH_hydro_sf"/>
</dbReference>
<name>A0A395W133_BACOV</name>
<gene>
    <name evidence="5" type="ORF">DWX70_02880</name>
    <name evidence="4" type="ORF">PO240_11890</name>
</gene>
<dbReference type="EMBL" id="QRVZ01000002">
    <property type="protein sequence ID" value="RGS87421.1"/>
    <property type="molecule type" value="Genomic_DNA"/>
</dbReference>
<accession>A0A395W133</accession>
<sequence>MRKLLVLFLMAVSITSLSAKVVLPDIIASHMVLQQCDSIKLWGHGSSGTVIKITPSWGQKTYKTVVNEKGEWQVAVYTPSAGGPYNIVFDDGDKIILEDVLIGEVWLCSGQSNMGMPMKGFPGQPVAYANDYITRAKKKVPLRIYTVSNHSSAVPLEHSGGQWKCHDSGAVANCSATAYFFGKYLQEVLGIPVGIVISAWNGSNIETWMSRESFRALDILSVAKRPVHQTPSLLYNAMIYPIRNLAVKGMIWYQGEANRNKPEEYARLFPAFVQDIRNTFQKPELPFYYVQIAPFAYSSSEGIEGASLREVQLKCASQIPHSGMVVTLDIGEQGCIHPAKKKEVGERLAYYALAKTYGYKYTCYTGPEYRSMTVRENRAILKFSTPLAYGVGPVGQELNGFEVAGSDRKFYPGKAVVGSKSSSVIVHSEKVSVPVAVRYAYRNYVEASLFSECGLPASSFRTDDW</sequence>
<comment type="caution">
    <text evidence="5">The sequence shown here is derived from an EMBL/GenBank/DDBJ whole genome shotgun (WGS) entry which is preliminary data.</text>
</comment>
<feature type="chain" id="PRO_5017445219" evidence="2">
    <location>
        <begin position="20"/>
        <end position="465"/>
    </location>
</feature>
<evidence type="ECO:0000259" key="3">
    <source>
        <dbReference type="Pfam" id="PF03629"/>
    </source>
</evidence>
<dbReference type="Proteomes" id="UP001214017">
    <property type="component" value="Unassembled WGS sequence"/>
</dbReference>
<reference evidence="5 6" key="1">
    <citation type="submission" date="2018-08" db="EMBL/GenBank/DDBJ databases">
        <title>A genome reference for cultivated species of the human gut microbiota.</title>
        <authorList>
            <person name="Zou Y."/>
            <person name="Xue W."/>
            <person name="Luo G."/>
        </authorList>
    </citation>
    <scope>NUCLEOTIDE SEQUENCE [LARGE SCALE GENOMIC DNA]</scope>
    <source>
        <strain evidence="5 6">AF20-9LB</strain>
    </source>
</reference>
<dbReference type="RefSeq" id="WP_004298564.1">
    <property type="nucleotide sequence ID" value="NZ_BAABYJ010000001.1"/>
</dbReference>
<dbReference type="InterPro" id="IPR039329">
    <property type="entry name" value="SIAE"/>
</dbReference>
<dbReference type="AlphaFoldDB" id="A0A395W133"/>
<dbReference type="PANTHER" id="PTHR22901">
    <property type="entry name" value="SIALATE O-ACETYLESTERASE"/>
    <property type="match status" value="1"/>
</dbReference>